<protein>
    <submittedName>
        <fullName evidence="1">Alpha-ribazole phosphatase</fullName>
    </submittedName>
</protein>
<keyword evidence="2" id="KW-1185">Reference proteome</keyword>
<dbReference type="Pfam" id="PF00300">
    <property type="entry name" value="His_Phos_1"/>
    <property type="match status" value="1"/>
</dbReference>
<dbReference type="Gene3D" id="3.40.50.1240">
    <property type="entry name" value="Phosphoglycerate mutase-like"/>
    <property type="match status" value="1"/>
</dbReference>
<dbReference type="EMBL" id="LT629736">
    <property type="protein sequence ID" value="SDS44372.1"/>
    <property type="molecule type" value="Genomic_DNA"/>
</dbReference>
<dbReference type="CDD" id="cd07067">
    <property type="entry name" value="HP_PGM_like"/>
    <property type="match status" value="1"/>
</dbReference>
<sequence length="190" mass="20919">MILELLRHGETERGGGFRGSIDDALTPAGWKQMNEALAGLDGWDAIVSSPLQRCAGFAAELGKLHGVAVDIRPDLRELHFGQWEGRHPSELMLDQAEELGRFWDDPYTFTPPAGEPVVAFRQRIVDVLAALAERYAGQRVLAVTHAGVMRLLLARARGLPDRDLLQVQVGYAQLVSLRRLDDGTLKEVSA</sequence>
<dbReference type="InterPro" id="IPR013078">
    <property type="entry name" value="His_Pase_superF_clade-1"/>
</dbReference>
<dbReference type="RefSeq" id="WP_093392785.1">
    <property type="nucleotide sequence ID" value="NZ_LT629736.1"/>
</dbReference>
<dbReference type="Proteomes" id="UP000243207">
    <property type="component" value="Chromosome I"/>
</dbReference>
<dbReference type="SUPFAM" id="SSF53254">
    <property type="entry name" value="Phosphoglycerate mutase-like"/>
    <property type="match status" value="1"/>
</dbReference>
<reference evidence="2" key="1">
    <citation type="submission" date="2016-10" db="EMBL/GenBank/DDBJ databases">
        <authorList>
            <person name="Varghese N."/>
            <person name="Submissions S."/>
        </authorList>
    </citation>
    <scope>NUCLEOTIDE SEQUENCE [LARGE SCALE GENOMIC DNA]</scope>
    <source>
        <strain evidence="2">NRRL B-51270</strain>
    </source>
</reference>
<dbReference type="OrthoDB" id="9783269at2"/>
<name>A0A1H1S8V7_9GAMM</name>
<dbReference type="InterPro" id="IPR050275">
    <property type="entry name" value="PGM_Phosphatase"/>
</dbReference>
<gene>
    <name evidence="1" type="ORF">SAMN05216421_1532</name>
</gene>
<organism evidence="1 2">
    <name type="scientific">Halopseudomonas xinjiangensis</name>
    <dbReference type="NCBI Taxonomy" id="487184"/>
    <lineage>
        <taxon>Bacteria</taxon>
        <taxon>Pseudomonadati</taxon>
        <taxon>Pseudomonadota</taxon>
        <taxon>Gammaproteobacteria</taxon>
        <taxon>Pseudomonadales</taxon>
        <taxon>Pseudomonadaceae</taxon>
        <taxon>Halopseudomonas</taxon>
    </lineage>
</organism>
<dbReference type="PANTHER" id="PTHR48100">
    <property type="entry name" value="BROAD-SPECIFICITY PHOSPHATASE YOR283W-RELATED"/>
    <property type="match status" value="1"/>
</dbReference>
<dbReference type="PIRSF" id="PIRSF000709">
    <property type="entry name" value="6PFK_2-Ptase"/>
    <property type="match status" value="1"/>
</dbReference>
<dbReference type="GO" id="GO:0005737">
    <property type="term" value="C:cytoplasm"/>
    <property type="evidence" value="ECO:0007669"/>
    <property type="project" value="TreeGrafter"/>
</dbReference>
<accession>A0A1H1S8V7</accession>
<dbReference type="AlphaFoldDB" id="A0A1H1S8V7"/>
<dbReference type="STRING" id="487184.SAMN05216421_1532"/>
<dbReference type="GO" id="GO:0016791">
    <property type="term" value="F:phosphatase activity"/>
    <property type="evidence" value="ECO:0007669"/>
    <property type="project" value="TreeGrafter"/>
</dbReference>
<proteinExistence type="predicted"/>
<evidence type="ECO:0000313" key="2">
    <source>
        <dbReference type="Proteomes" id="UP000243207"/>
    </source>
</evidence>
<dbReference type="InterPro" id="IPR029033">
    <property type="entry name" value="His_PPase_superfam"/>
</dbReference>
<evidence type="ECO:0000313" key="1">
    <source>
        <dbReference type="EMBL" id="SDS44372.1"/>
    </source>
</evidence>
<dbReference type="SMART" id="SM00855">
    <property type="entry name" value="PGAM"/>
    <property type="match status" value="1"/>
</dbReference>
<dbReference type="PANTHER" id="PTHR48100:SF1">
    <property type="entry name" value="HISTIDINE PHOSPHATASE FAMILY PROTEIN-RELATED"/>
    <property type="match status" value="1"/>
</dbReference>